<dbReference type="RefSeq" id="WP_110265263.1">
    <property type="nucleotide sequence ID" value="NZ_CAKZQT010000001.1"/>
</dbReference>
<organism evidence="4 5">
    <name type="scientific">Sinimarinibacterium flocculans</name>
    <dbReference type="NCBI Taxonomy" id="985250"/>
    <lineage>
        <taxon>Bacteria</taxon>
        <taxon>Pseudomonadati</taxon>
        <taxon>Pseudomonadota</taxon>
        <taxon>Gammaproteobacteria</taxon>
        <taxon>Nevskiales</taxon>
        <taxon>Nevskiaceae</taxon>
        <taxon>Sinimarinibacterium</taxon>
    </lineage>
</organism>
<dbReference type="SUPFAM" id="SSF53756">
    <property type="entry name" value="UDP-Glycosyltransferase/glycogen phosphorylase"/>
    <property type="match status" value="1"/>
</dbReference>
<dbReference type="EMBL" id="QICN01000005">
    <property type="protein sequence ID" value="PXV67790.1"/>
    <property type="molecule type" value="Genomic_DNA"/>
</dbReference>
<proteinExistence type="predicted"/>
<feature type="region of interest" description="Disordered" evidence="1">
    <location>
        <begin position="407"/>
        <end position="427"/>
    </location>
</feature>
<keyword evidence="5" id="KW-1185">Reference proteome</keyword>
<dbReference type="Gene3D" id="3.40.50.2000">
    <property type="entry name" value="Glycogen Phosphorylase B"/>
    <property type="match status" value="2"/>
</dbReference>
<feature type="domain" description="Glycosyl transferase family 1" evidence="2">
    <location>
        <begin position="220"/>
        <end position="390"/>
    </location>
</feature>
<name>A0A318EAF1_9GAMM</name>
<dbReference type="InterPro" id="IPR028098">
    <property type="entry name" value="Glyco_trans_4-like_N"/>
</dbReference>
<dbReference type="Proteomes" id="UP000248330">
    <property type="component" value="Unassembled WGS sequence"/>
</dbReference>
<dbReference type="Pfam" id="PF13579">
    <property type="entry name" value="Glyco_trans_4_4"/>
    <property type="match status" value="1"/>
</dbReference>
<dbReference type="NCBIfam" id="NF007640">
    <property type="entry name" value="PRK10307.1"/>
    <property type="match status" value="1"/>
</dbReference>
<protein>
    <submittedName>
        <fullName evidence="4">Colanic acid biosynthesis glycosyl transferase WcaI</fullName>
    </submittedName>
</protein>
<dbReference type="InterPro" id="IPR050194">
    <property type="entry name" value="Glycosyltransferase_grp1"/>
</dbReference>
<evidence type="ECO:0000259" key="2">
    <source>
        <dbReference type="Pfam" id="PF00534"/>
    </source>
</evidence>
<dbReference type="InterPro" id="IPR001296">
    <property type="entry name" value="Glyco_trans_1"/>
</dbReference>
<dbReference type="PANTHER" id="PTHR45947:SF3">
    <property type="entry name" value="SULFOQUINOVOSYL TRANSFERASE SQD2"/>
    <property type="match status" value="1"/>
</dbReference>
<dbReference type="AlphaFoldDB" id="A0A318EAF1"/>
<gene>
    <name evidence="4" type="ORF">C8D93_105147</name>
</gene>
<dbReference type="PANTHER" id="PTHR45947">
    <property type="entry name" value="SULFOQUINOVOSYL TRANSFERASE SQD2"/>
    <property type="match status" value="1"/>
</dbReference>
<evidence type="ECO:0000313" key="4">
    <source>
        <dbReference type="EMBL" id="PXV67790.1"/>
    </source>
</evidence>
<reference evidence="4 5" key="1">
    <citation type="submission" date="2018-04" db="EMBL/GenBank/DDBJ databases">
        <title>Genomic Encyclopedia of Type Strains, Phase IV (KMG-IV): sequencing the most valuable type-strain genomes for metagenomic binning, comparative biology and taxonomic classification.</title>
        <authorList>
            <person name="Goeker M."/>
        </authorList>
    </citation>
    <scope>NUCLEOTIDE SEQUENCE [LARGE SCALE GENOMIC DNA]</scope>
    <source>
        <strain evidence="4 5">DSM 104150</strain>
    </source>
</reference>
<sequence length="427" mass="47685">MRLLIVSLNFSPELTATGKYTGEMAGWFAARGHEVDAIAGMPHYPEWVIARGYRGRAWHEERLGGVRVLRAPHFVPRPGRVSAFGRILMECSFTLASLRWWLPILLQRRRYDAVIAVCPPMQDALLPWFYGLLRRVPWVYHIQDFQVDAAVRLGMLRIGRLGRLLFALENFFVAKASRTSTITPPMRDRVLKKGGAAHRSWLVPNWADIASVRPTVRDNAFRRERGWTDDQVIVMYAGAMGAKQGLEIVVDLAVRVRERDDIRFVMVGAGAERLRLEGAARDLQLRNMAFLPVQPLERLSEMLGAADIHLIVQRAEAADLVMPSKLTNILAAGRPCVATAEPGTGLHEVLSAHRCGLAVTPESVDALVAAVVSLSDDAASRQRMGIRARRYAEENLDRDAILERMERDLEELCPPKSRESADASASS</sequence>
<dbReference type="GO" id="GO:0016758">
    <property type="term" value="F:hexosyltransferase activity"/>
    <property type="evidence" value="ECO:0007669"/>
    <property type="project" value="TreeGrafter"/>
</dbReference>
<dbReference type="OrthoDB" id="9787293at2"/>
<comment type="caution">
    <text evidence="4">The sequence shown here is derived from an EMBL/GenBank/DDBJ whole genome shotgun (WGS) entry which is preliminary data.</text>
</comment>
<keyword evidence="4" id="KW-0808">Transferase</keyword>
<accession>A0A318EAF1</accession>
<dbReference type="Pfam" id="PF00534">
    <property type="entry name" value="Glycos_transf_1"/>
    <property type="match status" value="1"/>
</dbReference>
<feature type="domain" description="Glycosyltransferase subfamily 4-like N-terminal" evidence="3">
    <location>
        <begin position="17"/>
        <end position="206"/>
    </location>
</feature>
<evidence type="ECO:0000259" key="3">
    <source>
        <dbReference type="Pfam" id="PF13579"/>
    </source>
</evidence>
<dbReference type="CDD" id="cd03794">
    <property type="entry name" value="GT4_WbuB-like"/>
    <property type="match status" value="1"/>
</dbReference>
<evidence type="ECO:0000256" key="1">
    <source>
        <dbReference type="SAM" id="MobiDB-lite"/>
    </source>
</evidence>
<evidence type="ECO:0000313" key="5">
    <source>
        <dbReference type="Proteomes" id="UP000248330"/>
    </source>
</evidence>